<organism evidence="2 3">
    <name type="scientific">Bremerella cremea</name>
    <dbReference type="NCBI Taxonomy" id="1031537"/>
    <lineage>
        <taxon>Bacteria</taxon>
        <taxon>Pseudomonadati</taxon>
        <taxon>Planctomycetota</taxon>
        <taxon>Planctomycetia</taxon>
        <taxon>Pirellulales</taxon>
        <taxon>Pirellulaceae</taxon>
        <taxon>Bremerella</taxon>
    </lineage>
</organism>
<name>A0A368KP85_9BACT</name>
<evidence type="ECO:0000313" key="2">
    <source>
        <dbReference type="EMBL" id="RCS46345.1"/>
    </source>
</evidence>
<dbReference type="Proteomes" id="UP000253562">
    <property type="component" value="Unassembled WGS sequence"/>
</dbReference>
<comment type="caution">
    <text evidence="2">The sequence shown here is derived from an EMBL/GenBank/DDBJ whole genome shotgun (WGS) entry which is preliminary data.</text>
</comment>
<evidence type="ECO:0000313" key="3">
    <source>
        <dbReference type="Proteomes" id="UP000253562"/>
    </source>
</evidence>
<reference evidence="2 3" key="1">
    <citation type="submission" date="2018-07" db="EMBL/GenBank/DDBJ databases">
        <title>Comparative genomes isolates from brazilian mangrove.</title>
        <authorList>
            <person name="De Araujo J.E."/>
            <person name="Taketani R.G."/>
            <person name="Silva M.C.P."/>
            <person name="Lourenco M.V."/>
            <person name="Oliveira V.M."/>
            <person name="Andreote F.D."/>
        </authorList>
    </citation>
    <scope>NUCLEOTIDE SEQUENCE [LARGE SCALE GENOMIC DNA]</scope>
    <source>
        <strain evidence="2 3">HEX PRIS-MGV</strain>
    </source>
</reference>
<evidence type="ECO:0000259" key="1">
    <source>
        <dbReference type="Pfam" id="PF11984"/>
    </source>
</evidence>
<feature type="domain" description="Methanolan biosynthesis EpsI" evidence="1">
    <location>
        <begin position="14"/>
        <end position="156"/>
    </location>
</feature>
<sequence>MNNTLLRTVLVCGFVLLCSAGVALVEMKFDVSIRQPAVAIDSLPETLSGWSSEDVPMDPEVTRFAGAEATVSRVYRRNGEIPVSVYAAVWADEETVSSIAPHPPGVCYPNAGWTLEREKVVVVDDSVPIQLLEFSRAGEHVITAHWYQLGELRYVDRDKGRLGLASLWGESSWPPLVKILLQTQASSIEEAESRLTAIATDVNQFTKTVQ</sequence>
<gene>
    <name evidence="2" type="primary">epsI</name>
    <name evidence="2" type="ORF">DTL42_15365</name>
</gene>
<dbReference type="NCBIfam" id="TIGR02914">
    <property type="entry name" value="EpsI_fam"/>
    <property type="match status" value="1"/>
</dbReference>
<protein>
    <submittedName>
        <fullName evidence="2">EpsI family protein</fullName>
    </submittedName>
</protein>
<dbReference type="AlphaFoldDB" id="A0A368KP85"/>
<accession>A0A368KP85</accession>
<dbReference type="Pfam" id="PF11984">
    <property type="entry name" value="DUF3485"/>
    <property type="match status" value="1"/>
</dbReference>
<dbReference type="InterPro" id="IPR014263">
    <property type="entry name" value="Methanolan_biosynth_EpsI"/>
</dbReference>
<dbReference type="EMBL" id="QPEX01000030">
    <property type="protein sequence ID" value="RCS46345.1"/>
    <property type="molecule type" value="Genomic_DNA"/>
</dbReference>
<proteinExistence type="predicted"/>